<keyword evidence="3" id="KW-1185">Reference proteome</keyword>
<comment type="similarity">
    <text evidence="1">Belongs to the ComF/GntX family.</text>
</comment>
<evidence type="ECO:0000313" key="2">
    <source>
        <dbReference type="EMBL" id="GFG88947.1"/>
    </source>
</evidence>
<dbReference type="EMBL" id="BLKZ01000001">
    <property type="protein sequence ID" value="GFG88947.1"/>
    <property type="molecule type" value="Genomic_DNA"/>
</dbReference>
<evidence type="ECO:0000256" key="1">
    <source>
        <dbReference type="ARBA" id="ARBA00008007"/>
    </source>
</evidence>
<dbReference type="InterPro" id="IPR029057">
    <property type="entry name" value="PRTase-like"/>
</dbReference>
<evidence type="ECO:0008006" key="4">
    <source>
        <dbReference type="Google" id="ProtNLM"/>
    </source>
</evidence>
<dbReference type="Gene3D" id="3.40.50.2020">
    <property type="match status" value="1"/>
</dbReference>
<sequence>MRFGVSPAHHNGYVLDLILPLECGGCGLPGTRWCAACAAELVVRPDQPHLVSPRADPQVPVFALGRYVGARRQALLAMKEHGRSDLVAPMARALAVGVHRLLCWGMVEAPLTMVPAPTRRSAARRRGGDPVTRMAEAAVAGRPDISVVRALRMKAFARDSVGLGTSDRERNIANRVVFRTKHRPRDEVVLVDDIVTTGATARESVRVLLHAGVRVAAVLTIAAA</sequence>
<accession>A0A7I9YJU8</accession>
<gene>
    <name evidence="2" type="ORF">MBOU_09890</name>
</gene>
<name>A0A7I9YJU8_MYCBU</name>
<dbReference type="PANTHER" id="PTHR47505:SF1">
    <property type="entry name" value="DNA UTILIZATION PROTEIN YHGH"/>
    <property type="match status" value="1"/>
</dbReference>
<protein>
    <recommendedName>
        <fullName evidence="4">Phosphoribosyltransferase</fullName>
    </recommendedName>
</protein>
<dbReference type="SUPFAM" id="SSF53271">
    <property type="entry name" value="PRTase-like"/>
    <property type="match status" value="1"/>
</dbReference>
<dbReference type="CDD" id="cd06223">
    <property type="entry name" value="PRTases_typeI"/>
    <property type="match status" value="1"/>
</dbReference>
<proteinExistence type="inferred from homology"/>
<dbReference type="AlphaFoldDB" id="A0A7I9YJU8"/>
<dbReference type="Proteomes" id="UP000465360">
    <property type="component" value="Unassembled WGS sequence"/>
</dbReference>
<organism evidence="2 3">
    <name type="scientific">Mycobacterium bourgelatii</name>
    <dbReference type="NCBI Taxonomy" id="1273442"/>
    <lineage>
        <taxon>Bacteria</taxon>
        <taxon>Bacillati</taxon>
        <taxon>Actinomycetota</taxon>
        <taxon>Actinomycetes</taxon>
        <taxon>Mycobacteriales</taxon>
        <taxon>Mycobacteriaceae</taxon>
        <taxon>Mycobacterium</taxon>
    </lineage>
</organism>
<evidence type="ECO:0000313" key="3">
    <source>
        <dbReference type="Proteomes" id="UP000465360"/>
    </source>
</evidence>
<comment type="caution">
    <text evidence="2">The sequence shown here is derived from an EMBL/GenBank/DDBJ whole genome shotgun (WGS) entry which is preliminary data.</text>
</comment>
<reference evidence="2 3" key="1">
    <citation type="journal article" date="2019" name="Emerg. Microbes Infect.">
        <title>Comprehensive subspecies identification of 175 nontuberculous mycobacteria species based on 7547 genomic profiles.</title>
        <authorList>
            <person name="Matsumoto Y."/>
            <person name="Kinjo T."/>
            <person name="Motooka D."/>
            <person name="Nabeya D."/>
            <person name="Jung N."/>
            <person name="Uechi K."/>
            <person name="Horii T."/>
            <person name="Iida T."/>
            <person name="Fujita J."/>
            <person name="Nakamura S."/>
        </authorList>
    </citation>
    <scope>NUCLEOTIDE SEQUENCE [LARGE SCALE GENOMIC DNA]</scope>
    <source>
        <strain evidence="2 3">JCM 30725</strain>
    </source>
</reference>
<dbReference type="InterPro" id="IPR051910">
    <property type="entry name" value="ComF/GntX_DNA_util-trans"/>
</dbReference>
<dbReference type="PANTHER" id="PTHR47505">
    <property type="entry name" value="DNA UTILIZATION PROTEIN YHGH"/>
    <property type="match status" value="1"/>
</dbReference>
<dbReference type="InterPro" id="IPR000836">
    <property type="entry name" value="PRTase_dom"/>
</dbReference>